<dbReference type="PANTHER" id="PTHR43179:SF12">
    <property type="entry name" value="GALACTOFURANOSYLTRANSFERASE GLFT2"/>
    <property type="match status" value="1"/>
</dbReference>
<sequence>MVVNGKNRIQVVVPVYKAQQATAQCLTLLLKHNKNDEVVIIDDGSDDAAISSMLSDFVSQSPHWQLFVNPENVGFVKTANRGLKLSFGHSLLLNTDTLVSAGWLQRFKECLRHVPDLATATPWSNNAEICSWPDTLQNNPIPTDIDALAGALNQSHQPVYPELPTAVGFCMLITAQAKQKIGYFNEAVFGHGYGEENDYSLRATASGLRNVLVDNAYVAHVGNQSFVELGLQPNQKTMQRLLAIHPEYSELIDDFIKKDPLGTLRQSITDKIGRF</sequence>
<evidence type="ECO:0000313" key="5">
    <source>
        <dbReference type="EMBL" id="GGF92110.1"/>
    </source>
</evidence>
<reference evidence="5" key="2">
    <citation type="submission" date="2020-09" db="EMBL/GenBank/DDBJ databases">
        <authorList>
            <person name="Sun Q."/>
            <person name="Zhou Y."/>
        </authorList>
    </citation>
    <scope>NUCLEOTIDE SEQUENCE</scope>
    <source>
        <strain evidence="5">CGMCC 1.12181</strain>
    </source>
</reference>
<reference evidence="5" key="1">
    <citation type="journal article" date="2014" name="Int. J. Syst. Evol. Microbiol.">
        <title>Complete genome sequence of Corynebacterium casei LMG S-19264T (=DSM 44701T), isolated from a smear-ripened cheese.</title>
        <authorList>
            <consortium name="US DOE Joint Genome Institute (JGI-PGF)"/>
            <person name="Walter F."/>
            <person name="Albersmeier A."/>
            <person name="Kalinowski J."/>
            <person name="Ruckert C."/>
        </authorList>
    </citation>
    <scope>NUCLEOTIDE SEQUENCE</scope>
    <source>
        <strain evidence="5">CGMCC 1.12181</strain>
    </source>
</reference>
<organism evidence="5 6">
    <name type="scientific">Marinicella pacifica</name>
    <dbReference type="NCBI Taxonomy" id="1171543"/>
    <lineage>
        <taxon>Bacteria</taxon>
        <taxon>Pseudomonadati</taxon>
        <taxon>Pseudomonadota</taxon>
        <taxon>Gammaproteobacteria</taxon>
        <taxon>Lysobacterales</taxon>
        <taxon>Marinicellaceae</taxon>
        <taxon>Marinicella</taxon>
    </lineage>
</organism>
<feature type="domain" description="Glycosyltransferase 2-like" evidence="4">
    <location>
        <begin position="11"/>
        <end position="129"/>
    </location>
</feature>
<keyword evidence="6" id="KW-1185">Reference proteome</keyword>
<keyword evidence="3" id="KW-0808">Transferase</keyword>
<dbReference type="Gene3D" id="3.90.550.10">
    <property type="entry name" value="Spore Coat Polysaccharide Biosynthesis Protein SpsA, Chain A"/>
    <property type="match status" value="1"/>
</dbReference>
<dbReference type="Pfam" id="PF00535">
    <property type="entry name" value="Glycos_transf_2"/>
    <property type="match status" value="1"/>
</dbReference>
<proteinExistence type="inferred from homology"/>
<keyword evidence="2" id="KW-0328">Glycosyltransferase</keyword>
<evidence type="ECO:0000256" key="1">
    <source>
        <dbReference type="ARBA" id="ARBA00006739"/>
    </source>
</evidence>
<gene>
    <name evidence="5" type="ORF">GCM10011365_11650</name>
</gene>
<protein>
    <recommendedName>
        <fullName evidence="4">Glycosyltransferase 2-like domain-containing protein</fullName>
    </recommendedName>
</protein>
<dbReference type="Proteomes" id="UP000605253">
    <property type="component" value="Unassembled WGS sequence"/>
</dbReference>
<name>A0A917CKY0_9GAMM</name>
<comment type="similarity">
    <text evidence="1">Belongs to the glycosyltransferase 2 family.</text>
</comment>
<evidence type="ECO:0000256" key="3">
    <source>
        <dbReference type="ARBA" id="ARBA00022679"/>
    </source>
</evidence>
<comment type="caution">
    <text evidence="5">The sequence shown here is derived from an EMBL/GenBank/DDBJ whole genome shotgun (WGS) entry which is preliminary data.</text>
</comment>
<dbReference type="EMBL" id="BMEO01000004">
    <property type="protein sequence ID" value="GGF92110.1"/>
    <property type="molecule type" value="Genomic_DNA"/>
</dbReference>
<dbReference type="GO" id="GO:0016757">
    <property type="term" value="F:glycosyltransferase activity"/>
    <property type="evidence" value="ECO:0007669"/>
    <property type="project" value="UniProtKB-KW"/>
</dbReference>
<evidence type="ECO:0000313" key="6">
    <source>
        <dbReference type="Proteomes" id="UP000605253"/>
    </source>
</evidence>
<evidence type="ECO:0000259" key="4">
    <source>
        <dbReference type="Pfam" id="PF00535"/>
    </source>
</evidence>
<dbReference type="AlphaFoldDB" id="A0A917CKY0"/>
<accession>A0A917CKY0</accession>
<dbReference type="InterPro" id="IPR001173">
    <property type="entry name" value="Glyco_trans_2-like"/>
</dbReference>
<dbReference type="RefSeq" id="WP_188364769.1">
    <property type="nucleotide sequence ID" value="NZ_BMEO01000004.1"/>
</dbReference>
<dbReference type="InterPro" id="IPR029044">
    <property type="entry name" value="Nucleotide-diphossugar_trans"/>
</dbReference>
<dbReference type="SUPFAM" id="SSF53448">
    <property type="entry name" value="Nucleotide-diphospho-sugar transferases"/>
    <property type="match status" value="1"/>
</dbReference>
<evidence type="ECO:0000256" key="2">
    <source>
        <dbReference type="ARBA" id="ARBA00022676"/>
    </source>
</evidence>
<dbReference type="PANTHER" id="PTHR43179">
    <property type="entry name" value="RHAMNOSYLTRANSFERASE WBBL"/>
    <property type="match status" value="1"/>
</dbReference>